<evidence type="ECO:0000259" key="1">
    <source>
        <dbReference type="PROSITE" id="PS51857"/>
    </source>
</evidence>
<proteinExistence type="predicted"/>
<dbReference type="InterPro" id="IPR012340">
    <property type="entry name" value="NA-bd_OB-fold"/>
</dbReference>
<dbReference type="PROSITE" id="PS51857">
    <property type="entry name" value="CSD_2"/>
    <property type="match status" value="1"/>
</dbReference>
<dbReference type="EMBL" id="JBHSON010000069">
    <property type="protein sequence ID" value="MFC5751450.1"/>
    <property type="molecule type" value="Genomic_DNA"/>
</dbReference>
<dbReference type="Pfam" id="PF00313">
    <property type="entry name" value="CSD"/>
    <property type="match status" value="1"/>
</dbReference>
<dbReference type="Proteomes" id="UP001596074">
    <property type="component" value="Unassembled WGS sequence"/>
</dbReference>
<accession>A0ABW1A7D4</accession>
<sequence length="136" mass="14984">MPAGKVLRFDGIKGRGLITPEEGGAAITVHANDLQGDKYMFRPGAAVSYDIEHGDHGSKAVNVRLLDGDSPAILYALPGEMRDEESTSGDVLSMDEFIQEVTELIIRSMSTLSAEQIMELRTHLARFARSHKWIQE</sequence>
<keyword evidence="3" id="KW-1185">Reference proteome</keyword>
<reference evidence="3" key="1">
    <citation type="journal article" date="2019" name="Int. J. Syst. Evol. Microbiol.">
        <title>The Global Catalogue of Microorganisms (GCM) 10K type strain sequencing project: providing services to taxonomists for standard genome sequencing and annotation.</title>
        <authorList>
            <consortium name="The Broad Institute Genomics Platform"/>
            <consortium name="The Broad Institute Genome Sequencing Center for Infectious Disease"/>
            <person name="Wu L."/>
            <person name="Ma J."/>
        </authorList>
    </citation>
    <scope>NUCLEOTIDE SEQUENCE [LARGE SCALE GENOMIC DNA]</scope>
    <source>
        <strain evidence="3">KCTC 42087</strain>
    </source>
</reference>
<protein>
    <submittedName>
        <fullName evidence="2">Cold-shock protein</fullName>
    </submittedName>
</protein>
<dbReference type="SUPFAM" id="SSF50249">
    <property type="entry name" value="Nucleic acid-binding proteins"/>
    <property type="match status" value="1"/>
</dbReference>
<feature type="domain" description="CSD" evidence="1">
    <location>
        <begin position="1"/>
        <end position="65"/>
    </location>
</feature>
<organism evidence="2 3">
    <name type="scientific">Actinomadura rugatobispora</name>
    <dbReference type="NCBI Taxonomy" id="1994"/>
    <lineage>
        <taxon>Bacteria</taxon>
        <taxon>Bacillati</taxon>
        <taxon>Actinomycetota</taxon>
        <taxon>Actinomycetes</taxon>
        <taxon>Streptosporangiales</taxon>
        <taxon>Thermomonosporaceae</taxon>
        <taxon>Actinomadura</taxon>
    </lineage>
</organism>
<name>A0ABW1A7D4_9ACTN</name>
<dbReference type="Gene3D" id="2.40.50.140">
    <property type="entry name" value="Nucleic acid-binding proteins"/>
    <property type="match status" value="1"/>
</dbReference>
<comment type="caution">
    <text evidence="2">The sequence shown here is derived from an EMBL/GenBank/DDBJ whole genome shotgun (WGS) entry which is preliminary data.</text>
</comment>
<gene>
    <name evidence="2" type="ORF">ACFPZN_38025</name>
</gene>
<dbReference type="InterPro" id="IPR002059">
    <property type="entry name" value="CSP_DNA-bd"/>
</dbReference>
<evidence type="ECO:0000313" key="2">
    <source>
        <dbReference type="EMBL" id="MFC5751450.1"/>
    </source>
</evidence>
<evidence type="ECO:0000313" key="3">
    <source>
        <dbReference type="Proteomes" id="UP001596074"/>
    </source>
</evidence>
<dbReference type="RefSeq" id="WP_378287364.1">
    <property type="nucleotide sequence ID" value="NZ_JBHSON010000069.1"/>
</dbReference>